<dbReference type="HOGENOM" id="CLU_1914048_0_0_0"/>
<evidence type="ECO:0008006" key="3">
    <source>
        <dbReference type="Google" id="ProtNLM"/>
    </source>
</evidence>
<reference evidence="1 2" key="1">
    <citation type="journal article" date="2014" name="Genome Announc.">
        <title>Genome Sequence and Methylome of Soil Bacterium Gemmatirosa kalamazoonensis KBS708T, a Member of the Rarely Cultivated Gemmatimonadetes Phylum.</title>
        <authorList>
            <person name="Debruyn J.M."/>
            <person name="Radosevich M."/>
            <person name="Wommack K.E."/>
            <person name="Polson S.W."/>
            <person name="Hauser L.J."/>
            <person name="Fawaz M.N."/>
            <person name="Korlach J."/>
            <person name="Tsai Y.C."/>
        </authorList>
    </citation>
    <scope>NUCLEOTIDE SEQUENCE [LARGE SCALE GENOMIC DNA]</scope>
    <source>
        <strain evidence="1 2">KBS708</strain>
    </source>
</reference>
<sequence>MRVRRLLPLAIALAIGACVEIAVGPSGIASIRLLGVPPSIILGDTLRDSTGAVVRLRAVAFGERGDTIGDAPFRFTALALPRDTTEAQRAIPLVVDSLTGFVVAKPTAANSRARASRCASATGCRCSTRSRS</sequence>
<keyword evidence="2" id="KW-1185">Reference proteome</keyword>
<name>W0RHK8_9BACT</name>
<dbReference type="PROSITE" id="PS51257">
    <property type="entry name" value="PROKAR_LIPOPROTEIN"/>
    <property type="match status" value="1"/>
</dbReference>
<proteinExistence type="predicted"/>
<dbReference type="Proteomes" id="UP000019151">
    <property type="component" value="Chromosome"/>
</dbReference>
<dbReference type="STRING" id="861299.J421_2709"/>
<dbReference type="KEGG" id="gba:J421_2709"/>
<dbReference type="RefSeq" id="WP_148306309.1">
    <property type="nucleotide sequence ID" value="NZ_CP007128.1"/>
</dbReference>
<accession>W0RHK8</accession>
<evidence type="ECO:0000313" key="1">
    <source>
        <dbReference type="EMBL" id="AHG90246.1"/>
    </source>
</evidence>
<dbReference type="AlphaFoldDB" id="W0RHK8"/>
<dbReference type="EMBL" id="CP007128">
    <property type="protein sequence ID" value="AHG90246.1"/>
    <property type="molecule type" value="Genomic_DNA"/>
</dbReference>
<gene>
    <name evidence="1" type="ORF">J421_2709</name>
</gene>
<organism evidence="1 2">
    <name type="scientific">Gemmatirosa kalamazoonensis</name>
    <dbReference type="NCBI Taxonomy" id="861299"/>
    <lineage>
        <taxon>Bacteria</taxon>
        <taxon>Pseudomonadati</taxon>
        <taxon>Gemmatimonadota</taxon>
        <taxon>Gemmatimonadia</taxon>
        <taxon>Gemmatimonadales</taxon>
        <taxon>Gemmatimonadaceae</taxon>
        <taxon>Gemmatirosa</taxon>
    </lineage>
</organism>
<dbReference type="InParanoid" id="W0RHK8"/>
<protein>
    <recommendedName>
        <fullName evidence="3">Lipoprotein</fullName>
    </recommendedName>
</protein>
<evidence type="ECO:0000313" key="2">
    <source>
        <dbReference type="Proteomes" id="UP000019151"/>
    </source>
</evidence>